<reference evidence="6" key="2">
    <citation type="submission" date="2014-03" db="EMBL/GenBank/DDBJ databases">
        <authorList>
            <person name="Genoscope - CEA"/>
        </authorList>
    </citation>
    <scope>NUCLEOTIDE SEQUENCE</scope>
</reference>
<dbReference type="GO" id="GO:0007157">
    <property type="term" value="P:heterophilic cell-cell adhesion via plasma membrane cell adhesion molecules"/>
    <property type="evidence" value="ECO:0007669"/>
    <property type="project" value="TreeGrafter"/>
</dbReference>
<keyword evidence="1" id="KW-0245">EGF-like domain</keyword>
<dbReference type="PANTHER" id="PTHR11219:SF9">
    <property type="entry name" value="TENEURIN-4"/>
    <property type="match status" value="1"/>
</dbReference>
<dbReference type="Pfam" id="PF23106">
    <property type="entry name" value="EGF_Teneurin"/>
    <property type="match status" value="2"/>
</dbReference>
<dbReference type="Proteomes" id="UP000193380">
    <property type="component" value="Unassembled WGS sequence"/>
</dbReference>
<dbReference type="STRING" id="8022.A0A060Z2P9"/>
<dbReference type="FunFam" id="2.10.25.10:FF:000016">
    <property type="entry name" value="Teneurin transmembrane protein 2"/>
    <property type="match status" value="1"/>
</dbReference>
<accession>A0A060Z2P9</accession>
<dbReference type="PaxDb" id="8022-A0A060Z2P9"/>
<dbReference type="EMBL" id="FR921706">
    <property type="protein sequence ID" value="CDQ95580.1"/>
    <property type="molecule type" value="Genomic_DNA"/>
</dbReference>
<dbReference type="InterPro" id="IPR000742">
    <property type="entry name" value="EGF"/>
</dbReference>
<keyword evidence="3" id="KW-1015">Disulfide bond</keyword>
<protein>
    <recommendedName>
        <fullName evidence="5">EGF-like domain-containing protein</fullName>
    </recommendedName>
</protein>
<dbReference type="FunFam" id="2.10.25.10:FF:000021">
    <property type="entry name" value="Teneurin transmembrane protein 2"/>
    <property type="match status" value="1"/>
</dbReference>
<feature type="chain" id="PRO_5001596779" description="EGF-like domain-containing protein" evidence="4">
    <location>
        <begin position="35"/>
        <end position="159"/>
    </location>
</feature>
<feature type="signal peptide" evidence="4">
    <location>
        <begin position="1"/>
        <end position="34"/>
    </location>
</feature>
<keyword evidence="4" id="KW-0732">Signal</keyword>
<evidence type="ECO:0000313" key="6">
    <source>
        <dbReference type="EMBL" id="CDQ95580.1"/>
    </source>
</evidence>
<evidence type="ECO:0000256" key="1">
    <source>
        <dbReference type="ARBA" id="ARBA00022536"/>
    </source>
</evidence>
<dbReference type="GO" id="GO:0048666">
    <property type="term" value="P:neuron development"/>
    <property type="evidence" value="ECO:0007669"/>
    <property type="project" value="TreeGrafter"/>
</dbReference>
<dbReference type="GO" id="GO:0050839">
    <property type="term" value="F:cell adhesion molecule binding"/>
    <property type="evidence" value="ECO:0007669"/>
    <property type="project" value="TreeGrafter"/>
</dbReference>
<dbReference type="GO" id="GO:0043005">
    <property type="term" value="C:neuron projection"/>
    <property type="evidence" value="ECO:0007669"/>
    <property type="project" value="TreeGrafter"/>
</dbReference>
<dbReference type="AlphaFoldDB" id="A0A060Z2P9"/>
<feature type="domain" description="EGF-like" evidence="5">
    <location>
        <begin position="85"/>
        <end position="96"/>
    </location>
</feature>
<proteinExistence type="predicted"/>
<name>A0A060Z2P9_ONCMY</name>
<evidence type="ECO:0000313" key="7">
    <source>
        <dbReference type="Proteomes" id="UP000193380"/>
    </source>
</evidence>
<organism evidence="6 7">
    <name type="scientific">Oncorhynchus mykiss</name>
    <name type="common">Rainbow trout</name>
    <name type="synonym">Salmo gairdneri</name>
    <dbReference type="NCBI Taxonomy" id="8022"/>
    <lineage>
        <taxon>Eukaryota</taxon>
        <taxon>Metazoa</taxon>
        <taxon>Chordata</taxon>
        <taxon>Craniata</taxon>
        <taxon>Vertebrata</taxon>
        <taxon>Euteleostomi</taxon>
        <taxon>Actinopterygii</taxon>
        <taxon>Neopterygii</taxon>
        <taxon>Teleostei</taxon>
        <taxon>Protacanthopterygii</taxon>
        <taxon>Salmoniformes</taxon>
        <taxon>Salmonidae</taxon>
        <taxon>Salmoninae</taxon>
        <taxon>Oncorhynchus</taxon>
    </lineage>
</organism>
<evidence type="ECO:0000259" key="5">
    <source>
        <dbReference type="PROSITE" id="PS00022"/>
    </source>
</evidence>
<dbReference type="GO" id="GO:0042803">
    <property type="term" value="F:protein homodimerization activity"/>
    <property type="evidence" value="ECO:0007669"/>
    <property type="project" value="TreeGrafter"/>
</dbReference>
<gene>
    <name evidence="6" type="ORF">GSONMT00026957001</name>
</gene>
<dbReference type="SUPFAM" id="SSF57196">
    <property type="entry name" value="EGF/Laminin"/>
    <property type="match status" value="1"/>
</dbReference>
<dbReference type="SMART" id="SM00181">
    <property type="entry name" value="EGF"/>
    <property type="match status" value="2"/>
</dbReference>
<evidence type="ECO:0000256" key="3">
    <source>
        <dbReference type="ARBA" id="ARBA00023157"/>
    </source>
</evidence>
<dbReference type="InterPro" id="IPR051216">
    <property type="entry name" value="Teneurin"/>
</dbReference>
<dbReference type="Gene3D" id="2.10.25.10">
    <property type="entry name" value="Laminin"/>
    <property type="match status" value="2"/>
</dbReference>
<dbReference type="GO" id="GO:0046982">
    <property type="term" value="F:protein heterodimerization activity"/>
    <property type="evidence" value="ECO:0007669"/>
    <property type="project" value="TreeGrafter"/>
</dbReference>
<evidence type="ECO:0000256" key="4">
    <source>
        <dbReference type="SAM" id="SignalP"/>
    </source>
</evidence>
<evidence type="ECO:0000256" key="2">
    <source>
        <dbReference type="ARBA" id="ARBA00022737"/>
    </source>
</evidence>
<keyword evidence="2" id="KW-0677">Repeat</keyword>
<dbReference type="PROSITE" id="PS00022">
    <property type="entry name" value="EGF_1"/>
    <property type="match status" value="1"/>
</dbReference>
<reference evidence="6" key="1">
    <citation type="journal article" date="2014" name="Nat. Commun.">
        <title>The rainbow trout genome provides novel insights into evolution after whole-genome duplication in vertebrates.</title>
        <authorList>
            <person name="Berthelot C."/>
            <person name="Brunet F."/>
            <person name="Chalopin D."/>
            <person name="Juanchich A."/>
            <person name="Bernard M."/>
            <person name="Noel B."/>
            <person name="Bento P."/>
            <person name="Da Silva C."/>
            <person name="Labadie K."/>
            <person name="Alberti A."/>
            <person name="Aury J.M."/>
            <person name="Louis A."/>
            <person name="Dehais P."/>
            <person name="Bardou P."/>
            <person name="Montfort J."/>
            <person name="Klopp C."/>
            <person name="Cabau C."/>
            <person name="Gaspin C."/>
            <person name="Thorgaard G.H."/>
            <person name="Boussaha M."/>
            <person name="Quillet E."/>
            <person name="Guyomard R."/>
            <person name="Galiana D."/>
            <person name="Bobe J."/>
            <person name="Volff J.N."/>
            <person name="Genet C."/>
            <person name="Wincker P."/>
            <person name="Jaillon O."/>
            <person name="Roest Crollius H."/>
            <person name="Guiguen Y."/>
        </authorList>
    </citation>
    <scope>NUCLEOTIDE SEQUENCE [LARGE SCALE GENOMIC DNA]</scope>
</reference>
<sequence>MSLSPLSIFLSVSLSLSLSLCLCIYLFLSLPVDCLDPTCSGRGVCVRGECHCFVGWGGSGCESTRASCMDQCSGHGAFLTDTGTCSCDPNWTGQDCSTGQWLKKYILISQSNTHGVYQLLGTRYDYRVHIPTFCRQNSLSIRQVMDTVSKPFHSDAGPC</sequence>
<dbReference type="PANTHER" id="PTHR11219">
    <property type="entry name" value="TENEURIN AND N-ACETYLGLUCOSAMINE-1-PHOSPHODIESTER ALPHA-N-ACETYLGLUCOSAMINIDASE"/>
    <property type="match status" value="1"/>
</dbReference>